<dbReference type="SMART" id="SM00589">
    <property type="entry name" value="PRY"/>
    <property type="match status" value="1"/>
</dbReference>
<dbReference type="GeneTree" id="ENSGT00940000162029"/>
<accession>G1T764</accession>
<reference evidence="7" key="2">
    <citation type="submission" date="2025-08" db="UniProtKB">
        <authorList>
            <consortium name="Ensembl"/>
        </authorList>
    </citation>
    <scope>IDENTIFICATION</scope>
    <source>
        <strain evidence="7">Thorbecke</strain>
    </source>
</reference>
<evidence type="ECO:0000259" key="5">
    <source>
        <dbReference type="PROSITE" id="PS50119"/>
    </source>
</evidence>
<dbReference type="GO" id="GO:0008270">
    <property type="term" value="F:zinc ion binding"/>
    <property type="evidence" value="ECO:0007669"/>
    <property type="project" value="UniProtKB-KW"/>
</dbReference>
<dbReference type="InterPro" id="IPR043136">
    <property type="entry name" value="B30.2/SPRY_sf"/>
</dbReference>
<dbReference type="SMART" id="SM00449">
    <property type="entry name" value="SPRY"/>
    <property type="match status" value="1"/>
</dbReference>
<dbReference type="STRING" id="9986.ENSOCUP00000012315"/>
<dbReference type="SUPFAM" id="SSF57845">
    <property type="entry name" value="B-box zinc-binding domain"/>
    <property type="match status" value="1"/>
</dbReference>
<dbReference type="SMART" id="SM00336">
    <property type="entry name" value="BBOX"/>
    <property type="match status" value="1"/>
</dbReference>
<dbReference type="Pfam" id="PF00622">
    <property type="entry name" value="SPRY"/>
    <property type="match status" value="1"/>
</dbReference>
<dbReference type="InterPro" id="IPR013320">
    <property type="entry name" value="ConA-like_dom_sf"/>
</dbReference>
<dbReference type="AlphaFoldDB" id="G1T764"/>
<dbReference type="GO" id="GO:0042802">
    <property type="term" value="F:identical protein binding"/>
    <property type="evidence" value="ECO:0007669"/>
    <property type="project" value="Ensembl"/>
</dbReference>
<keyword evidence="8" id="KW-1185">Reference proteome</keyword>
<dbReference type="InterPro" id="IPR006574">
    <property type="entry name" value="PRY"/>
</dbReference>
<proteinExistence type="predicted"/>
<keyword evidence="1 3" id="KW-0479">Metal-binding</keyword>
<name>G1T764_RABIT</name>
<feature type="domain" description="B box-type" evidence="5">
    <location>
        <begin position="14"/>
        <end position="55"/>
    </location>
</feature>
<dbReference type="Ensembl" id="ENSOCUT00000014328.3">
    <property type="protein sequence ID" value="ENSOCUP00000012315.3"/>
    <property type="gene ID" value="ENSOCUG00000014324.3"/>
</dbReference>
<dbReference type="EMBL" id="AAGW02011652">
    <property type="status" value="NOT_ANNOTATED_CDS"/>
    <property type="molecule type" value="Genomic_DNA"/>
</dbReference>
<dbReference type="FunCoup" id="G1T764">
    <property type="interactions" value="99"/>
</dbReference>
<protein>
    <submittedName>
        <fullName evidence="7">Tripartite motif family like 2</fullName>
    </submittedName>
</protein>
<dbReference type="InterPro" id="IPR003877">
    <property type="entry name" value="SPRY_dom"/>
</dbReference>
<keyword evidence="2" id="KW-0862">Zinc</keyword>
<feature type="domain" description="B30.2/SPRY" evidence="6">
    <location>
        <begin position="230"/>
        <end position="431"/>
    </location>
</feature>
<keyword evidence="4" id="KW-0175">Coiled coil</keyword>
<evidence type="ECO:0000313" key="7">
    <source>
        <dbReference type="Ensembl" id="ENSOCUP00000012315.3"/>
    </source>
</evidence>
<dbReference type="InterPro" id="IPR050143">
    <property type="entry name" value="TRIM/RBCC"/>
</dbReference>
<dbReference type="PRINTS" id="PR01407">
    <property type="entry name" value="BUTYPHLNCDUF"/>
</dbReference>
<evidence type="ECO:0000256" key="3">
    <source>
        <dbReference type="PROSITE-ProRule" id="PRU00024"/>
    </source>
</evidence>
<dbReference type="CDD" id="cd19795">
    <property type="entry name" value="Bbox2_TRIM68_C-IV"/>
    <property type="match status" value="1"/>
</dbReference>
<dbReference type="eggNOG" id="KOG2177">
    <property type="taxonomic scope" value="Eukaryota"/>
</dbReference>
<dbReference type="CDD" id="cd13733">
    <property type="entry name" value="SPRY_PRY_C-I_1"/>
    <property type="match status" value="1"/>
</dbReference>
<feature type="coiled-coil region" evidence="4">
    <location>
        <begin position="70"/>
        <end position="97"/>
    </location>
</feature>
<dbReference type="PROSITE" id="PS50119">
    <property type="entry name" value="ZF_BBOX"/>
    <property type="match status" value="1"/>
</dbReference>
<gene>
    <name evidence="7" type="primary">TRIML2</name>
</gene>
<dbReference type="Gene3D" id="2.60.120.920">
    <property type="match status" value="1"/>
</dbReference>
<dbReference type="InterPro" id="IPR001870">
    <property type="entry name" value="B30.2/SPRY"/>
</dbReference>
<dbReference type="PROSITE" id="PS50188">
    <property type="entry name" value="B302_SPRY"/>
    <property type="match status" value="1"/>
</dbReference>
<evidence type="ECO:0000259" key="6">
    <source>
        <dbReference type="PROSITE" id="PS50188"/>
    </source>
</evidence>
<reference evidence="7 8" key="1">
    <citation type="journal article" date="2011" name="Nature">
        <title>A high-resolution map of human evolutionary constraint using 29 mammals.</title>
        <authorList>
            <person name="Lindblad-Toh K."/>
            <person name="Garber M."/>
            <person name="Zuk O."/>
            <person name="Lin M.F."/>
            <person name="Parker B.J."/>
            <person name="Washietl S."/>
            <person name="Kheradpour P."/>
            <person name="Ernst J."/>
            <person name="Jordan G."/>
            <person name="Mauceli E."/>
            <person name="Ward L.D."/>
            <person name="Lowe C.B."/>
            <person name="Holloway A.K."/>
            <person name="Clamp M."/>
            <person name="Gnerre S."/>
            <person name="Alfoldi J."/>
            <person name="Beal K."/>
            <person name="Chang J."/>
            <person name="Clawson H."/>
            <person name="Cuff J."/>
            <person name="Di Palma F."/>
            <person name="Fitzgerald S."/>
            <person name="Flicek P."/>
            <person name="Guttman M."/>
            <person name="Hubisz M.J."/>
            <person name="Jaffe D.B."/>
            <person name="Jungreis I."/>
            <person name="Kent W.J."/>
            <person name="Kostka D."/>
            <person name="Lara M."/>
            <person name="Martins A.L."/>
            <person name="Massingham T."/>
            <person name="Moltke I."/>
            <person name="Raney B.J."/>
            <person name="Rasmussen M.D."/>
            <person name="Robinson J."/>
            <person name="Stark A."/>
            <person name="Vilella A.J."/>
            <person name="Wen J."/>
            <person name="Xie X."/>
            <person name="Zody M.C."/>
            <person name="Baldwin J."/>
            <person name="Bloom T."/>
            <person name="Chin C.W."/>
            <person name="Heiman D."/>
            <person name="Nicol R."/>
            <person name="Nusbaum C."/>
            <person name="Young S."/>
            <person name="Wilkinson J."/>
            <person name="Worley K.C."/>
            <person name="Kovar C.L."/>
            <person name="Muzny D.M."/>
            <person name="Gibbs R.A."/>
            <person name="Cree A."/>
            <person name="Dihn H.H."/>
            <person name="Fowler G."/>
            <person name="Jhangiani S."/>
            <person name="Joshi V."/>
            <person name="Lee S."/>
            <person name="Lewis L.R."/>
            <person name="Nazareth L.V."/>
            <person name="Okwuonu G."/>
            <person name="Santibanez J."/>
            <person name="Warren W.C."/>
            <person name="Mardis E.R."/>
            <person name="Weinstock G.M."/>
            <person name="Wilson R.K."/>
            <person name="Delehaunty K."/>
            <person name="Dooling D."/>
            <person name="Fronik C."/>
            <person name="Fulton L."/>
            <person name="Fulton B."/>
            <person name="Graves T."/>
            <person name="Minx P."/>
            <person name="Sodergren E."/>
            <person name="Birney E."/>
            <person name="Margulies E.H."/>
            <person name="Herrero J."/>
            <person name="Green E.D."/>
            <person name="Haussler D."/>
            <person name="Siepel A."/>
            <person name="Goldman N."/>
            <person name="Pollard K.S."/>
            <person name="Pedersen J.S."/>
            <person name="Lander E.S."/>
            <person name="Kellis M."/>
        </authorList>
    </citation>
    <scope>NUCLEOTIDE SEQUENCE [LARGE SCALE GENOMIC DNA]</scope>
    <source>
        <strain evidence="7 8">Thorbecke inbred</strain>
    </source>
</reference>
<organism evidence="7 8">
    <name type="scientific">Oryctolagus cuniculus</name>
    <name type="common">Rabbit</name>
    <dbReference type="NCBI Taxonomy" id="9986"/>
    <lineage>
        <taxon>Eukaryota</taxon>
        <taxon>Metazoa</taxon>
        <taxon>Chordata</taxon>
        <taxon>Craniata</taxon>
        <taxon>Vertebrata</taxon>
        <taxon>Euteleostomi</taxon>
        <taxon>Mammalia</taxon>
        <taxon>Eutheria</taxon>
        <taxon>Euarchontoglires</taxon>
        <taxon>Glires</taxon>
        <taxon>Lagomorpha</taxon>
        <taxon>Leporidae</taxon>
        <taxon>Oryctolagus</taxon>
    </lineage>
</organism>
<reference evidence="7" key="3">
    <citation type="submission" date="2025-09" db="UniProtKB">
        <authorList>
            <consortium name="Ensembl"/>
        </authorList>
    </citation>
    <scope>IDENTIFICATION</scope>
    <source>
        <strain evidence="7">Thorbecke</strain>
    </source>
</reference>
<dbReference type="InterPro" id="IPR003879">
    <property type="entry name" value="Butyrophylin_SPRY"/>
</dbReference>
<dbReference type="Proteomes" id="UP000001811">
    <property type="component" value="Chromosome 2"/>
</dbReference>
<dbReference type="PaxDb" id="9986-ENSOCUP00000012315"/>
<keyword evidence="1 3" id="KW-0863">Zinc-finger</keyword>
<dbReference type="Pfam" id="PF13765">
    <property type="entry name" value="PRY"/>
    <property type="match status" value="1"/>
</dbReference>
<dbReference type="InParanoid" id="G1T764"/>
<dbReference type="GO" id="GO:0032526">
    <property type="term" value="P:response to retinoic acid"/>
    <property type="evidence" value="ECO:0007669"/>
    <property type="project" value="Ensembl"/>
</dbReference>
<dbReference type="InterPro" id="IPR000315">
    <property type="entry name" value="Znf_B-box"/>
</dbReference>
<evidence type="ECO:0000256" key="2">
    <source>
        <dbReference type="ARBA" id="ARBA00022833"/>
    </source>
</evidence>
<dbReference type="Pfam" id="PF00643">
    <property type="entry name" value="zf-B_box"/>
    <property type="match status" value="1"/>
</dbReference>
<evidence type="ECO:0000256" key="1">
    <source>
        <dbReference type="ARBA" id="ARBA00022771"/>
    </source>
</evidence>
<dbReference type="PANTHER" id="PTHR24103">
    <property type="entry name" value="E3 UBIQUITIN-PROTEIN LIGASE TRIM"/>
    <property type="match status" value="1"/>
</dbReference>
<dbReference type="FunFam" id="2.60.120.920:FF:000004">
    <property type="entry name" value="Butyrophilin subfamily 1 member A1"/>
    <property type="match status" value="1"/>
</dbReference>
<evidence type="ECO:0000256" key="4">
    <source>
        <dbReference type="SAM" id="Coils"/>
    </source>
</evidence>
<evidence type="ECO:0000313" key="8">
    <source>
        <dbReference type="Proteomes" id="UP000001811"/>
    </source>
</evidence>
<sequence>MSRRLSPQVRNSTADSASCEAHLEALQLFCDDDQITLCSKCFQSPEHKHHAVYGVKEAAEYYRKLMHEMLNALKEKLEVAKSILADEQERMVMIQEEEQNFKGMIESEYRTRFQLWSEENDLNSRRLEAHMLDSNLREASLNQLTRFGTELEEKSQEMLQRLNDLGRENMNKLKESEARVSEQISKLQSVTTELEKKCGEAAFALLQDARHFLERSEALLLQCLEPAHITEMNLCQIKGMSKMLRAFQRNITLDPETAHPCLILSEDLRSVRCGNVQQDAPGNLGRFDFGATVLCVECFTSGRHYWEVDVEKATKWQLGVCRDSIQMKDNTPSAPGDRVLLMGAKTGTNYTFWVFPPLKKVSLRKQILKVGVFLDCKYGQISFYNVTERSLIYNFSYLTLQGALKPVFSLCIPNGGMDLDSLTVCPPHIPSNVTVSP</sequence>
<dbReference type="SUPFAM" id="SSF49899">
    <property type="entry name" value="Concanavalin A-like lectins/glucanases"/>
    <property type="match status" value="1"/>
</dbReference>
<dbReference type="SMR" id="G1T764"/>
<dbReference type="HOGENOM" id="CLU_013137_0_0_1"/>
<dbReference type="Gene3D" id="3.30.160.60">
    <property type="entry name" value="Classic Zinc Finger"/>
    <property type="match status" value="1"/>
</dbReference>